<reference evidence="1 2" key="1">
    <citation type="submission" date="2018-09" db="EMBL/GenBank/DDBJ databases">
        <title>Whole genome based analysis of evolution and adaptive divergence in Indian and Brazilian strains of Azospirillum brasilense.</title>
        <authorList>
            <person name="Singh C."/>
            <person name="Tripathi A.K."/>
        </authorList>
    </citation>
    <scope>NUCLEOTIDE SEQUENCE [LARGE SCALE GENOMIC DNA]</scope>
    <source>
        <strain evidence="1 2">MTCC4038</strain>
        <plasmid evidence="1 2">p3</plasmid>
    </source>
</reference>
<organism evidence="1 2">
    <name type="scientific">Azospirillum brasilense</name>
    <dbReference type="NCBI Taxonomy" id="192"/>
    <lineage>
        <taxon>Bacteria</taxon>
        <taxon>Pseudomonadati</taxon>
        <taxon>Pseudomonadota</taxon>
        <taxon>Alphaproteobacteria</taxon>
        <taxon>Rhodospirillales</taxon>
        <taxon>Azospirillaceae</taxon>
        <taxon>Azospirillum</taxon>
    </lineage>
</organism>
<dbReference type="Proteomes" id="UP000298774">
    <property type="component" value="Plasmid p3"/>
</dbReference>
<keyword evidence="1" id="KW-0614">Plasmid</keyword>
<proteinExistence type="predicted"/>
<dbReference type="EMBL" id="CP032342">
    <property type="protein sequence ID" value="QCO12487.1"/>
    <property type="molecule type" value="Genomic_DNA"/>
</dbReference>
<evidence type="ECO:0000313" key="2">
    <source>
        <dbReference type="Proteomes" id="UP000298774"/>
    </source>
</evidence>
<accession>A0A4D8QPY5</accession>
<gene>
    <name evidence="1" type="ORF">D3868_25865</name>
</gene>
<dbReference type="AlphaFoldDB" id="A0A4D8QPY5"/>
<sequence>MNAEMTMLVEKKSGAIDVRLSHLSQLFESVDPSPFCEGRLTSGAEEYFLRRVKEQPLDQPVRIVIHLPAKEMTRSPPFDVAAALTEHFAACAAGESKRIREAIRTWRQAALIGFVVLSICLFLAWHISNNLPPRPMTRILQESFVILGWVSVWKPIETFLYELLPPGRQRRQHLLLRLSSAEVVVSGAPIPGRTCG</sequence>
<name>A0A4D8QPY5_AZOBR</name>
<evidence type="ECO:0000313" key="1">
    <source>
        <dbReference type="EMBL" id="QCO12487.1"/>
    </source>
</evidence>
<geneLocation type="plasmid" evidence="1 2">
    <name>p3</name>
</geneLocation>
<protein>
    <submittedName>
        <fullName evidence="1">Uncharacterized protein</fullName>
    </submittedName>
</protein>